<dbReference type="InterPro" id="IPR029058">
    <property type="entry name" value="AB_hydrolase_fold"/>
</dbReference>
<dbReference type="PANTHER" id="PTHR33428:SF14">
    <property type="entry name" value="CARBOXYLESTERASE TYPE B DOMAIN-CONTAINING PROTEIN"/>
    <property type="match status" value="1"/>
</dbReference>
<evidence type="ECO:0008006" key="4">
    <source>
        <dbReference type="Google" id="ProtNLM"/>
    </source>
</evidence>
<feature type="signal peptide" evidence="1">
    <location>
        <begin position="1"/>
        <end position="19"/>
    </location>
</feature>
<dbReference type="SUPFAM" id="SSF53474">
    <property type="entry name" value="alpha/beta-Hydrolases"/>
    <property type="match status" value="1"/>
</dbReference>
<dbReference type="PANTHER" id="PTHR33428">
    <property type="entry name" value="CHLOROPHYLLASE-2, CHLOROPLASTIC"/>
    <property type="match status" value="1"/>
</dbReference>
<dbReference type="RefSeq" id="XP_033680313.1">
    <property type="nucleotide sequence ID" value="XM_033826020.1"/>
</dbReference>
<protein>
    <recommendedName>
        <fullName evidence="4">Chlorophyllase</fullName>
    </recommendedName>
</protein>
<feature type="chain" id="PRO_5025573756" description="Chlorophyllase" evidence="1">
    <location>
        <begin position="20"/>
        <end position="323"/>
    </location>
</feature>
<dbReference type="EMBL" id="ML987200">
    <property type="protein sequence ID" value="KAF2245309.1"/>
    <property type="molecule type" value="Genomic_DNA"/>
</dbReference>
<dbReference type="AlphaFoldDB" id="A0A6A6I502"/>
<organism evidence="2 3">
    <name type="scientific">Trematosphaeria pertusa</name>
    <dbReference type="NCBI Taxonomy" id="390896"/>
    <lineage>
        <taxon>Eukaryota</taxon>
        <taxon>Fungi</taxon>
        <taxon>Dikarya</taxon>
        <taxon>Ascomycota</taxon>
        <taxon>Pezizomycotina</taxon>
        <taxon>Dothideomycetes</taxon>
        <taxon>Pleosporomycetidae</taxon>
        <taxon>Pleosporales</taxon>
        <taxon>Massarineae</taxon>
        <taxon>Trematosphaeriaceae</taxon>
        <taxon>Trematosphaeria</taxon>
    </lineage>
</organism>
<dbReference type="OrthoDB" id="3506780at2759"/>
<gene>
    <name evidence="2" type="ORF">BU26DRAFT_489451</name>
</gene>
<keyword evidence="3" id="KW-1185">Reference proteome</keyword>
<dbReference type="GeneID" id="54579350"/>
<evidence type="ECO:0000313" key="3">
    <source>
        <dbReference type="Proteomes" id="UP000800094"/>
    </source>
</evidence>
<dbReference type="Gene3D" id="3.40.50.1820">
    <property type="entry name" value="alpha/beta hydrolase"/>
    <property type="match status" value="1"/>
</dbReference>
<evidence type="ECO:0000256" key="1">
    <source>
        <dbReference type="SAM" id="SignalP"/>
    </source>
</evidence>
<dbReference type="Proteomes" id="UP000800094">
    <property type="component" value="Unassembled WGS sequence"/>
</dbReference>
<evidence type="ECO:0000313" key="2">
    <source>
        <dbReference type="EMBL" id="KAF2245309.1"/>
    </source>
</evidence>
<proteinExistence type="predicted"/>
<keyword evidence="1" id="KW-0732">Signal</keyword>
<sequence>MMMYAYSLLLLGLIASALSIALPQPSFVPSPGNFPATGDGDYGGGIFSIPLSEVGNYAPYGDGNGTELPKGPGEKTCGSGPYPAQMLTDSSLPGHTIFAPKVPPDCKLSMPFIAWGNGACRLNATQYENFLVEIASYGYVIAADGTPNGSTTEQTKVQDMRDSLDWVMAGKASKYGNVDSKKITTAGHSCGGLEAMSTAYHDDRVKRIMMFNIAIFQDDRRYLLQEIKVPVAYFIGGKTDMGYNTSAKDYALLNAGLPRLRANLDTGHLGTYPATNGGKFGKAAVAYLEWQWRRNATAKAIILDPQSPGSLVKDNWIVESANW</sequence>
<accession>A0A6A6I502</accession>
<reference evidence="2" key="1">
    <citation type="journal article" date="2020" name="Stud. Mycol.">
        <title>101 Dothideomycetes genomes: a test case for predicting lifestyles and emergence of pathogens.</title>
        <authorList>
            <person name="Haridas S."/>
            <person name="Albert R."/>
            <person name="Binder M."/>
            <person name="Bloem J."/>
            <person name="Labutti K."/>
            <person name="Salamov A."/>
            <person name="Andreopoulos B."/>
            <person name="Baker S."/>
            <person name="Barry K."/>
            <person name="Bills G."/>
            <person name="Bluhm B."/>
            <person name="Cannon C."/>
            <person name="Castanera R."/>
            <person name="Culley D."/>
            <person name="Daum C."/>
            <person name="Ezra D."/>
            <person name="Gonzalez J."/>
            <person name="Henrissat B."/>
            <person name="Kuo A."/>
            <person name="Liang C."/>
            <person name="Lipzen A."/>
            <person name="Lutzoni F."/>
            <person name="Magnuson J."/>
            <person name="Mondo S."/>
            <person name="Nolan M."/>
            <person name="Ohm R."/>
            <person name="Pangilinan J."/>
            <person name="Park H.-J."/>
            <person name="Ramirez L."/>
            <person name="Alfaro M."/>
            <person name="Sun H."/>
            <person name="Tritt A."/>
            <person name="Yoshinaga Y."/>
            <person name="Zwiers L.-H."/>
            <person name="Turgeon B."/>
            <person name="Goodwin S."/>
            <person name="Spatafora J."/>
            <person name="Crous P."/>
            <person name="Grigoriev I."/>
        </authorList>
    </citation>
    <scope>NUCLEOTIDE SEQUENCE</scope>
    <source>
        <strain evidence="2">CBS 122368</strain>
    </source>
</reference>
<name>A0A6A6I502_9PLEO</name>